<dbReference type="InterPro" id="IPR011989">
    <property type="entry name" value="ARM-like"/>
</dbReference>
<dbReference type="Gene3D" id="1.25.10.10">
    <property type="entry name" value="Leucine-rich Repeat Variant"/>
    <property type="match status" value="1"/>
</dbReference>
<accession>A0A8J3QFP2</accession>
<dbReference type="Proteomes" id="UP000612899">
    <property type="component" value="Unassembled WGS sequence"/>
</dbReference>
<protein>
    <recommendedName>
        <fullName evidence="3">HEAT repeat domain-containing protein</fullName>
    </recommendedName>
</protein>
<dbReference type="AlphaFoldDB" id="A0A8J3QFP2"/>
<keyword evidence="2" id="KW-1185">Reference proteome</keyword>
<dbReference type="EMBL" id="BONY01000055">
    <property type="protein sequence ID" value="GIH08809.1"/>
    <property type="molecule type" value="Genomic_DNA"/>
</dbReference>
<evidence type="ECO:0008006" key="3">
    <source>
        <dbReference type="Google" id="ProtNLM"/>
    </source>
</evidence>
<sequence>MYGGESVALWCAELLSGQVSFDAADRPPLTLLGGAHAELLSTYEQLGAQEYWPRVWAARGLLYAWSPRAVPAVVGALDDSAWRVREMALKVVRKREIGEASEAAAALVTDEVTRVRVAAIRALALVGEGEHAELVRDGTDDPEPSVRDAALSAIETMTHRLERPL</sequence>
<name>A0A8J3QFP2_9ACTN</name>
<gene>
    <name evidence="1" type="ORF">Rhe02_68760</name>
</gene>
<reference evidence="1" key="1">
    <citation type="submission" date="2021-01" db="EMBL/GenBank/DDBJ databases">
        <title>Whole genome shotgun sequence of Rhizocola hellebori NBRC 109834.</title>
        <authorList>
            <person name="Komaki H."/>
            <person name="Tamura T."/>
        </authorList>
    </citation>
    <scope>NUCLEOTIDE SEQUENCE</scope>
    <source>
        <strain evidence="1">NBRC 109834</strain>
    </source>
</reference>
<organism evidence="1 2">
    <name type="scientific">Rhizocola hellebori</name>
    <dbReference type="NCBI Taxonomy" id="1392758"/>
    <lineage>
        <taxon>Bacteria</taxon>
        <taxon>Bacillati</taxon>
        <taxon>Actinomycetota</taxon>
        <taxon>Actinomycetes</taxon>
        <taxon>Micromonosporales</taxon>
        <taxon>Micromonosporaceae</taxon>
        <taxon>Rhizocola</taxon>
    </lineage>
</organism>
<evidence type="ECO:0000313" key="2">
    <source>
        <dbReference type="Proteomes" id="UP000612899"/>
    </source>
</evidence>
<evidence type="ECO:0000313" key="1">
    <source>
        <dbReference type="EMBL" id="GIH08809.1"/>
    </source>
</evidence>
<dbReference type="InterPro" id="IPR016024">
    <property type="entry name" value="ARM-type_fold"/>
</dbReference>
<proteinExistence type="predicted"/>
<dbReference type="SUPFAM" id="SSF48371">
    <property type="entry name" value="ARM repeat"/>
    <property type="match status" value="1"/>
</dbReference>
<comment type="caution">
    <text evidence="1">The sequence shown here is derived from an EMBL/GenBank/DDBJ whole genome shotgun (WGS) entry which is preliminary data.</text>
</comment>